<dbReference type="AlphaFoldDB" id="A0A0A9GNT5"/>
<dbReference type="EMBL" id="GBRH01172827">
    <property type="protein sequence ID" value="JAE25069.1"/>
    <property type="molecule type" value="Transcribed_RNA"/>
</dbReference>
<organism evidence="1">
    <name type="scientific">Arundo donax</name>
    <name type="common">Giant reed</name>
    <name type="synonym">Donax arundinaceus</name>
    <dbReference type="NCBI Taxonomy" id="35708"/>
    <lineage>
        <taxon>Eukaryota</taxon>
        <taxon>Viridiplantae</taxon>
        <taxon>Streptophyta</taxon>
        <taxon>Embryophyta</taxon>
        <taxon>Tracheophyta</taxon>
        <taxon>Spermatophyta</taxon>
        <taxon>Magnoliopsida</taxon>
        <taxon>Liliopsida</taxon>
        <taxon>Poales</taxon>
        <taxon>Poaceae</taxon>
        <taxon>PACMAD clade</taxon>
        <taxon>Arundinoideae</taxon>
        <taxon>Arundineae</taxon>
        <taxon>Arundo</taxon>
    </lineage>
</organism>
<proteinExistence type="predicted"/>
<reference evidence="1" key="1">
    <citation type="submission" date="2014-09" db="EMBL/GenBank/DDBJ databases">
        <authorList>
            <person name="Magalhaes I.L.F."/>
            <person name="Oliveira U."/>
            <person name="Santos F.R."/>
            <person name="Vidigal T.H.D.A."/>
            <person name="Brescovit A.D."/>
            <person name="Santos A.J."/>
        </authorList>
    </citation>
    <scope>NUCLEOTIDE SEQUENCE</scope>
    <source>
        <tissue evidence="1">Shoot tissue taken approximately 20 cm above the soil surface</tissue>
    </source>
</reference>
<sequence>MCRTAVSLCHWAIGPCKYATSGLCQHYRSKVNGWTKVPSTSKQQFIMIVFNPL</sequence>
<protein>
    <submittedName>
        <fullName evidence="1">Uncharacterized protein</fullName>
    </submittedName>
</protein>
<reference evidence="1" key="2">
    <citation type="journal article" date="2015" name="Data Brief">
        <title>Shoot transcriptome of the giant reed, Arundo donax.</title>
        <authorList>
            <person name="Barrero R.A."/>
            <person name="Guerrero F.D."/>
            <person name="Moolhuijzen P."/>
            <person name="Goolsby J.A."/>
            <person name="Tidwell J."/>
            <person name="Bellgard S.E."/>
            <person name="Bellgard M.I."/>
        </authorList>
    </citation>
    <scope>NUCLEOTIDE SEQUENCE</scope>
    <source>
        <tissue evidence="1">Shoot tissue taken approximately 20 cm above the soil surface</tissue>
    </source>
</reference>
<evidence type="ECO:0000313" key="1">
    <source>
        <dbReference type="EMBL" id="JAE25069.1"/>
    </source>
</evidence>
<name>A0A0A9GNT5_ARUDO</name>
<accession>A0A0A9GNT5</accession>